<reference evidence="8" key="1">
    <citation type="submission" date="2019-01" db="EMBL/GenBank/DDBJ databases">
        <title>Anaerobic oxidation of ethane by archaea from a marine hydrocarbon seep.</title>
        <authorList>
            <person name="Musat F."/>
        </authorList>
    </citation>
    <scope>NUCLEOTIDE SEQUENCE [LARGE SCALE GENOMIC DNA]</scope>
</reference>
<dbReference type="AlphaFoldDB" id="A0A8B3S343"/>
<evidence type="ECO:0000256" key="3">
    <source>
        <dbReference type="ARBA" id="ARBA00022801"/>
    </source>
</evidence>
<gene>
    <name evidence="7" type="ORF">AEth_00495</name>
</gene>
<dbReference type="Gene3D" id="3.40.140.10">
    <property type="entry name" value="Cytidine Deaminase, domain 2"/>
    <property type="match status" value="1"/>
</dbReference>
<evidence type="ECO:0000256" key="2">
    <source>
        <dbReference type="ARBA" id="ARBA00022723"/>
    </source>
</evidence>
<dbReference type="GO" id="GO:0006508">
    <property type="term" value="P:proteolysis"/>
    <property type="evidence" value="ECO:0007669"/>
    <property type="project" value="UniProtKB-KW"/>
</dbReference>
<dbReference type="GO" id="GO:0008237">
    <property type="term" value="F:metallopeptidase activity"/>
    <property type="evidence" value="ECO:0007669"/>
    <property type="project" value="UniProtKB-KW"/>
</dbReference>
<dbReference type="InterPro" id="IPR028090">
    <property type="entry name" value="JAB_dom_prok"/>
</dbReference>
<evidence type="ECO:0000259" key="6">
    <source>
        <dbReference type="PROSITE" id="PS50249"/>
    </source>
</evidence>
<dbReference type="GO" id="GO:0046872">
    <property type="term" value="F:metal ion binding"/>
    <property type="evidence" value="ECO:0007669"/>
    <property type="project" value="UniProtKB-KW"/>
</dbReference>
<proteinExistence type="predicted"/>
<evidence type="ECO:0000313" key="7">
    <source>
        <dbReference type="EMBL" id="RZB32508.1"/>
    </source>
</evidence>
<evidence type="ECO:0000313" key="8">
    <source>
        <dbReference type="Proteomes" id="UP000291831"/>
    </source>
</evidence>
<name>A0A8B3S343_9EURY</name>
<keyword evidence="5" id="KW-0482">Metalloprotease</keyword>
<dbReference type="Pfam" id="PF14464">
    <property type="entry name" value="Prok-JAB"/>
    <property type="match status" value="1"/>
</dbReference>
<accession>A0A8B3S343</accession>
<dbReference type="SUPFAM" id="SSF102712">
    <property type="entry name" value="JAB1/MPN domain"/>
    <property type="match status" value="1"/>
</dbReference>
<comment type="caution">
    <text evidence="7">The sequence shown here is derived from an EMBL/GenBank/DDBJ whole genome shotgun (WGS) entry which is preliminary data.</text>
</comment>
<organism evidence="7 8">
    <name type="scientific">Candidatus Argoarchaeum ethanivorans</name>
    <dbReference type="NCBI Taxonomy" id="2608793"/>
    <lineage>
        <taxon>Archaea</taxon>
        <taxon>Methanobacteriati</taxon>
        <taxon>Methanobacteriota</taxon>
        <taxon>Stenosarchaea group</taxon>
        <taxon>Methanomicrobia</taxon>
        <taxon>Methanosarcinales</taxon>
        <taxon>Methanosarcinales incertae sedis</taxon>
        <taxon>GOM Arc I cluster</taxon>
        <taxon>Candidatus Argoarchaeum</taxon>
    </lineage>
</organism>
<feature type="domain" description="MPN" evidence="6">
    <location>
        <begin position="8"/>
        <end position="119"/>
    </location>
</feature>
<dbReference type="EMBL" id="RPGO01000006">
    <property type="protein sequence ID" value="RZB32508.1"/>
    <property type="molecule type" value="Genomic_DNA"/>
</dbReference>
<dbReference type="Proteomes" id="UP000291831">
    <property type="component" value="Unassembled WGS sequence"/>
</dbReference>
<sequence length="132" mass="14402">MNKPVNIKYISKDTLLFILEVCRSTAPAEFAGLLRAEDNTIVEVIFLPGTTSSEVSAVLHLYMLPNMRIAGTIHSHPTPNTTPSPADLGLFARTGNCHIIVGAPYSTESWTCYDGTGAKRILQVIRTKKLSN</sequence>
<keyword evidence="1" id="KW-0645">Protease</keyword>
<evidence type="ECO:0000256" key="1">
    <source>
        <dbReference type="ARBA" id="ARBA00022670"/>
    </source>
</evidence>
<dbReference type="InterPro" id="IPR037518">
    <property type="entry name" value="MPN"/>
</dbReference>
<keyword evidence="4" id="KW-0862">Zinc</keyword>
<keyword evidence="2" id="KW-0479">Metal-binding</keyword>
<dbReference type="PROSITE" id="PS50249">
    <property type="entry name" value="MPN"/>
    <property type="match status" value="1"/>
</dbReference>
<evidence type="ECO:0000256" key="4">
    <source>
        <dbReference type="ARBA" id="ARBA00022833"/>
    </source>
</evidence>
<dbReference type="CDD" id="cd08072">
    <property type="entry name" value="MPN_archaeal"/>
    <property type="match status" value="1"/>
</dbReference>
<keyword evidence="3" id="KW-0378">Hydrolase</keyword>
<evidence type="ECO:0000256" key="5">
    <source>
        <dbReference type="ARBA" id="ARBA00023049"/>
    </source>
</evidence>
<protein>
    <recommendedName>
        <fullName evidence="6">MPN domain-containing protein</fullName>
    </recommendedName>
</protein>